<dbReference type="GO" id="GO:0005770">
    <property type="term" value="C:late endosome"/>
    <property type="evidence" value="ECO:0007669"/>
    <property type="project" value="InterPro"/>
</dbReference>
<evidence type="ECO:0000256" key="1">
    <source>
        <dbReference type="SAM" id="Phobius"/>
    </source>
</evidence>
<dbReference type="Pfam" id="PF17204">
    <property type="entry name" value="Sid-5"/>
    <property type="match status" value="1"/>
</dbReference>
<evidence type="ECO:0000313" key="2">
    <source>
        <dbReference type="EMBL" id="CAI5454912.1"/>
    </source>
</evidence>
<organism evidence="2 3">
    <name type="scientific">Caenorhabditis angaria</name>
    <dbReference type="NCBI Taxonomy" id="860376"/>
    <lineage>
        <taxon>Eukaryota</taxon>
        <taxon>Metazoa</taxon>
        <taxon>Ecdysozoa</taxon>
        <taxon>Nematoda</taxon>
        <taxon>Chromadorea</taxon>
        <taxon>Rhabditida</taxon>
        <taxon>Rhabditina</taxon>
        <taxon>Rhabditomorpha</taxon>
        <taxon>Rhabditoidea</taxon>
        <taxon>Rhabditidae</taxon>
        <taxon>Peloderinae</taxon>
        <taxon>Caenorhabditis</taxon>
    </lineage>
</organism>
<proteinExistence type="predicted"/>
<dbReference type="AlphaFoldDB" id="A0A9P1J1E7"/>
<dbReference type="Proteomes" id="UP001152747">
    <property type="component" value="Unassembled WGS sequence"/>
</dbReference>
<dbReference type="GO" id="GO:0050658">
    <property type="term" value="P:RNA transport"/>
    <property type="evidence" value="ECO:0007669"/>
    <property type="project" value="InterPro"/>
</dbReference>
<dbReference type="InterPro" id="IPR033759">
    <property type="entry name" value="Sid-5"/>
</dbReference>
<accession>A0A9P1J1E7</accession>
<keyword evidence="1" id="KW-0472">Membrane</keyword>
<evidence type="ECO:0000313" key="3">
    <source>
        <dbReference type="Proteomes" id="UP001152747"/>
    </source>
</evidence>
<keyword evidence="1" id="KW-0812">Transmembrane</keyword>
<dbReference type="EMBL" id="CANHGI010000006">
    <property type="protein sequence ID" value="CAI5454912.1"/>
    <property type="molecule type" value="Genomic_DNA"/>
</dbReference>
<feature type="transmembrane region" description="Helical" evidence="1">
    <location>
        <begin position="20"/>
        <end position="39"/>
    </location>
</feature>
<gene>
    <name evidence="2" type="ORF">CAMP_LOCUS17549</name>
</gene>
<keyword evidence="3" id="KW-1185">Reference proteome</keyword>
<comment type="caution">
    <text evidence="2">The sequence shown here is derived from an EMBL/GenBank/DDBJ whole genome shotgun (WGS) entry which is preliminary data.</text>
</comment>
<sequence>MPSKNCTHNLHACEWERDILIAFVVLFAMLNLFQLGWKYRTTIFRNIRRAADNIPNENVADHERLYNAAD</sequence>
<protein>
    <submittedName>
        <fullName evidence="2">Uncharacterized protein</fullName>
    </submittedName>
</protein>
<dbReference type="GO" id="GO:0035194">
    <property type="term" value="P:regulatory ncRNA-mediated post-transcriptional gene silencing"/>
    <property type="evidence" value="ECO:0007669"/>
    <property type="project" value="InterPro"/>
</dbReference>
<keyword evidence="1" id="KW-1133">Transmembrane helix</keyword>
<reference evidence="2" key="1">
    <citation type="submission" date="2022-11" db="EMBL/GenBank/DDBJ databases">
        <authorList>
            <person name="Kikuchi T."/>
        </authorList>
    </citation>
    <scope>NUCLEOTIDE SEQUENCE</scope>
    <source>
        <strain evidence="2">PS1010</strain>
    </source>
</reference>
<name>A0A9P1J1E7_9PELO</name>